<dbReference type="EMBL" id="AMCV02000017">
    <property type="protein sequence ID" value="TDZ20681.1"/>
    <property type="molecule type" value="Genomic_DNA"/>
</dbReference>
<accession>A0A484FSJ9</accession>
<comment type="caution">
    <text evidence="2">The sequence shown here is derived from an EMBL/GenBank/DDBJ whole genome shotgun (WGS) entry which is preliminary data.</text>
</comment>
<evidence type="ECO:0000256" key="1">
    <source>
        <dbReference type="SAM" id="MobiDB-lite"/>
    </source>
</evidence>
<feature type="region of interest" description="Disordered" evidence="1">
    <location>
        <begin position="1"/>
        <end position="27"/>
    </location>
</feature>
<reference evidence="3" key="1">
    <citation type="journal article" date="2013" name="New Phytol.">
        <title>Comparative genomic and transcriptomic analyses reveal the hemibiotrophic stage shift of Colletotrichum fungi.</title>
        <authorList>
            <person name="Gan P."/>
            <person name="Ikeda K."/>
            <person name="Irieda H."/>
            <person name="Narusaka M."/>
            <person name="O'Connell R.J."/>
            <person name="Narusaka Y."/>
            <person name="Takano Y."/>
            <person name="Kubo Y."/>
            <person name="Shirasu K."/>
        </authorList>
    </citation>
    <scope>NUCLEOTIDE SEQUENCE [LARGE SCALE GENOMIC DNA]</scope>
    <source>
        <strain evidence="3">104-T / ATCC 96160 / CBS 514.97 / LARS 414 / MAFF 240422</strain>
    </source>
</reference>
<feature type="region of interest" description="Disordered" evidence="1">
    <location>
        <begin position="40"/>
        <end position="59"/>
    </location>
</feature>
<keyword evidence="3" id="KW-1185">Reference proteome</keyword>
<dbReference type="Proteomes" id="UP000014480">
    <property type="component" value="Unassembled WGS sequence"/>
</dbReference>
<organism evidence="2 3">
    <name type="scientific">Colletotrichum orbiculare (strain 104-T / ATCC 96160 / CBS 514.97 / LARS 414 / MAFF 240422)</name>
    <name type="common">Cucumber anthracnose fungus</name>
    <name type="synonym">Colletotrichum lagenarium</name>
    <dbReference type="NCBI Taxonomy" id="1213857"/>
    <lineage>
        <taxon>Eukaryota</taxon>
        <taxon>Fungi</taxon>
        <taxon>Dikarya</taxon>
        <taxon>Ascomycota</taxon>
        <taxon>Pezizomycotina</taxon>
        <taxon>Sordariomycetes</taxon>
        <taxon>Hypocreomycetidae</taxon>
        <taxon>Glomerellales</taxon>
        <taxon>Glomerellaceae</taxon>
        <taxon>Colletotrichum</taxon>
        <taxon>Colletotrichum orbiculare species complex</taxon>
    </lineage>
</organism>
<sequence>MQTPSNPTQAKPKGTSEKERAKKKMPVSVAIEVVRQPQRIAGYGMGHPSRPPATAPAMTGREAELRIVQRYQIGDFPAMDIWKTSPQHWGDEGLQLESGTDTCTQQEWLAAQEISSRRA</sequence>
<gene>
    <name evidence="2" type="ORF">Cob_v006557</name>
</gene>
<dbReference type="AlphaFoldDB" id="A0A484FSJ9"/>
<evidence type="ECO:0000313" key="3">
    <source>
        <dbReference type="Proteomes" id="UP000014480"/>
    </source>
</evidence>
<proteinExistence type="predicted"/>
<evidence type="ECO:0000313" key="2">
    <source>
        <dbReference type="EMBL" id="TDZ20681.1"/>
    </source>
</evidence>
<reference evidence="3" key="2">
    <citation type="journal article" date="2019" name="Mol. Plant Microbe Interact.">
        <title>Genome sequence resources for four phytopathogenic fungi from the Colletotrichum orbiculare species complex.</title>
        <authorList>
            <person name="Gan P."/>
            <person name="Tsushima A."/>
            <person name="Narusaka M."/>
            <person name="Narusaka Y."/>
            <person name="Takano Y."/>
            <person name="Kubo Y."/>
            <person name="Shirasu K."/>
        </authorList>
    </citation>
    <scope>GENOME REANNOTATION</scope>
    <source>
        <strain evidence="3">104-T / ATCC 96160 / CBS 514.97 / LARS 414 / MAFF 240422</strain>
    </source>
</reference>
<protein>
    <submittedName>
        <fullName evidence="2">Uncharacterized protein</fullName>
    </submittedName>
</protein>
<name>A0A484FSJ9_COLOR</name>